<dbReference type="PANTHER" id="PTHR39441">
    <property type="entry name" value="DUF2252 DOMAIN-CONTAINING PROTEIN"/>
    <property type="match status" value="1"/>
</dbReference>
<name>X0PFG3_9LACO</name>
<dbReference type="PATRIC" id="fig|1423734.3.peg.1247"/>
<keyword evidence="2" id="KW-1185">Reference proteome</keyword>
<sequence>MRKGYNLARVQVQQTIAELKEDGQQQAKFVPYDQLASYQFKNRDSLRIMGRVREMLIPELIPLRNQRMLASKFAFFRGSVELMDYDLVHGTNTGLPAIICGDAHIGNFGFFASPERQLLFDLNDFDEAGINFWEWDLKRLLVSILLAGENNGFDADKLAKLLLKTSKEYRKGLQNVFEISALDRYYPKHSINQLITVVDDDDNRELLQKIIAKAQEHNSEQVVAKFTETDKMGRTFFKENAPKSVRPKNAVIKQLTKQFAQYRATVRPDVALLLSSYHFTDVIRHSVGVGSFGTLCYLILLTNIDGSHLVLQVKEALPARKLRATNHASLTLELEASQGQRIIDCQKILQSASDPFLGYFQTQNKSFYVRQFRDMKESIDLTKLNWQQFKTYVKTCALILANAHSQSPRSAAILGYVAAGKAFDEAIATWAKSYVQQVSADYAVFQNEFGKAQG</sequence>
<reference evidence="1 2" key="1">
    <citation type="journal article" date="2015" name="Genome Announc.">
        <title>Expanding the biotechnology potential of lactobacilli through comparative genomics of 213 strains and associated genera.</title>
        <authorList>
            <person name="Sun Z."/>
            <person name="Harris H.M."/>
            <person name="McCann A."/>
            <person name="Guo C."/>
            <person name="Argimon S."/>
            <person name="Zhang W."/>
            <person name="Yang X."/>
            <person name="Jeffery I.B."/>
            <person name="Cooney J.C."/>
            <person name="Kagawa T.F."/>
            <person name="Liu W."/>
            <person name="Song Y."/>
            <person name="Salvetti E."/>
            <person name="Wrobel A."/>
            <person name="Rasinkangas P."/>
            <person name="Parkhill J."/>
            <person name="Rea M.C."/>
            <person name="O'Sullivan O."/>
            <person name="Ritari J."/>
            <person name="Douillard F.P."/>
            <person name="Paul Ross R."/>
            <person name="Yang R."/>
            <person name="Briner A.E."/>
            <person name="Felis G.E."/>
            <person name="de Vos W.M."/>
            <person name="Barrangou R."/>
            <person name="Klaenhammer T.R."/>
            <person name="Caufield P.W."/>
            <person name="Cui Y."/>
            <person name="Zhang H."/>
            <person name="O'Toole P.W."/>
        </authorList>
    </citation>
    <scope>NUCLEOTIDE SEQUENCE [LARGE SCALE GENOMIC DNA]</scope>
    <source>
        <strain evidence="1 2">DSM 18527</strain>
    </source>
</reference>
<dbReference type="PANTHER" id="PTHR39441:SF1">
    <property type="entry name" value="DUF2252 DOMAIN-CONTAINING PROTEIN"/>
    <property type="match status" value="1"/>
</dbReference>
<organism evidence="1 2">
    <name type="scientific">Agrilactobacillus composti DSM 18527 = JCM 14202</name>
    <dbReference type="NCBI Taxonomy" id="1423734"/>
    <lineage>
        <taxon>Bacteria</taxon>
        <taxon>Bacillati</taxon>
        <taxon>Bacillota</taxon>
        <taxon>Bacilli</taxon>
        <taxon>Lactobacillales</taxon>
        <taxon>Lactobacillaceae</taxon>
        <taxon>Agrilactobacillus</taxon>
    </lineage>
</organism>
<evidence type="ECO:0000313" key="1">
    <source>
        <dbReference type="EMBL" id="KRM35108.1"/>
    </source>
</evidence>
<dbReference type="AlphaFoldDB" id="X0PFG3"/>
<dbReference type="RefSeq" id="WP_035453552.1">
    <property type="nucleotide sequence ID" value="NZ_AZGA01000016.1"/>
</dbReference>
<dbReference type="Proteomes" id="UP000051236">
    <property type="component" value="Unassembled WGS sequence"/>
</dbReference>
<dbReference type="STRING" id="1423734.FC83_GL001234"/>
<protein>
    <recommendedName>
        <fullName evidence="3">DUF2252 domain-containing protein</fullName>
    </recommendedName>
</protein>
<dbReference type="eggNOG" id="COG4320">
    <property type="taxonomic scope" value="Bacteria"/>
</dbReference>
<dbReference type="OrthoDB" id="1491115at2"/>
<evidence type="ECO:0000313" key="2">
    <source>
        <dbReference type="Proteomes" id="UP000051236"/>
    </source>
</evidence>
<evidence type="ECO:0008006" key="3">
    <source>
        <dbReference type="Google" id="ProtNLM"/>
    </source>
</evidence>
<comment type="caution">
    <text evidence="1">The sequence shown here is derived from an EMBL/GenBank/DDBJ whole genome shotgun (WGS) entry which is preliminary data.</text>
</comment>
<accession>X0PFG3</accession>
<dbReference type="EMBL" id="AZGA01000016">
    <property type="protein sequence ID" value="KRM35108.1"/>
    <property type="molecule type" value="Genomic_DNA"/>
</dbReference>
<gene>
    <name evidence="1" type="ORF">FC83_GL001234</name>
</gene>
<proteinExistence type="predicted"/>
<dbReference type="InterPro" id="IPR018721">
    <property type="entry name" value="DUF2252"/>
</dbReference>
<dbReference type="Pfam" id="PF10009">
    <property type="entry name" value="DUF2252"/>
    <property type="match status" value="1"/>
</dbReference>